<evidence type="ECO:0000313" key="3">
    <source>
        <dbReference type="Proteomes" id="UP000240419"/>
    </source>
</evidence>
<dbReference type="PANTHER" id="PTHR46825">
    <property type="entry name" value="D-ALANYL-D-ALANINE-CARBOXYPEPTIDASE/ENDOPEPTIDASE AMPH"/>
    <property type="match status" value="1"/>
</dbReference>
<dbReference type="Pfam" id="PF00144">
    <property type="entry name" value="Beta-lactamase"/>
    <property type="match status" value="1"/>
</dbReference>
<dbReference type="InterPro" id="IPR012338">
    <property type="entry name" value="Beta-lactam/transpept-like"/>
</dbReference>
<dbReference type="AlphaFoldDB" id="A0A2P7V886"/>
<evidence type="ECO:0000313" key="2">
    <source>
        <dbReference type="EMBL" id="PSJ95426.1"/>
    </source>
</evidence>
<sequence length="529" mass="58727">MLTIDSIEAVIQRSFDQTKVPGFAIAVVKGEEIVYAKGFGSTNLEEGGAPVTPDTIFRIGSVSKPLTGSAIMRLVEAGKVDLDEPILSYIPEFCLSDPEATDKVTLRMLLNHTTGLPDGGDMVGKRDQGALEEYVREVIPQLSLIAPPGFLHSYSNHHLNLAGYVAERVTVTPFSQFMKEWLFDPLNMSRTMYDPLIAMTYPLALSHDRHPDGTLRVQHNFPENAANYPSYFGMSSVLDMAKFSIMHLNNGRFGDVQVLSPESIEEMHSFQADRFTLSGLASGLTFFTDTYKGVPIIKHAGAISTYNSTLLLQPEHRLGIVTLSSQDYGWEEAHEILSLLLELHEEKPQVFAAASFHESSIDESGWQSCEGAYIGSLRGAAIVSISDNQLFLKLNGEERPLNYVRDHFFVTCDGENNPLDNVGFISGEGEAAPFIMINGSPCQRTIETLFQSDPSAWQAFEGNYTNEVLHFSFILRDETPVFIDEDTEITCVPIRDNLFFADGFGLLEFTEENGVILLTIQGTWRFFKG</sequence>
<dbReference type="SUPFAM" id="SSF56601">
    <property type="entry name" value="beta-lactamase/transpeptidase-like"/>
    <property type="match status" value="1"/>
</dbReference>
<feature type="domain" description="Beta-lactamase-related" evidence="1">
    <location>
        <begin position="8"/>
        <end position="333"/>
    </location>
</feature>
<dbReference type="InterPro" id="IPR001466">
    <property type="entry name" value="Beta-lactam-related"/>
</dbReference>
<dbReference type="PANTHER" id="PTHR46825:SF9">
    <property type="entry name" value="BETA-LACTAMASE-RELATED DOMAIN-CONTAINING PROTEIN"/>
    <property type="match status" value="1"/>
</dbReference>
<comment type="caution">
    <text evidence="2">The sequence shown here is derived from an EMBL/GenBank/DDBJ whole genome shotgun (WGS) entry which is preliminary data.</text>
</comment>
<gene>
    <name evidence="2" type="ORF">C7R93_11850</name>
</gene>
<organism evidence="2 3">
    <name type="scientific">Brevibacillus fortis</name>
    <dbReference type="NCBI Taxonomy" id="2126352"/>
    <lineage>
        <taxon>Bacteria</taxon>
        <taxon>Bacillati</taxon>
        <taxon>Bacillota</taxon>
        <taxon>Bacilli</taxon>
        <taxon>Bacillales</taxon>
        <taxon>Paenibacillaceae</taxon>
        <taxon>Brevibacillus</taxon>
    </lineage>
</organism>
<dbReference type="EMBL" id="PXZM01000018">
    <property type="protein sequence ID" value="PSJ95426.1"/>
    <property type="molecule type" value="Genomic_DNA"/>
</dbReference>
<dbReference type="Proteomes" id="UP000240419">
    <property type="component" value="Unassembled WGS sequence"/>
</dbReference>
<dbReference type="InterPro" id="IPR050491">
    <property type="entry name" value="AmpC-like"/>
</dbReference>
<name>A0A2P7V886_9BACL</name>
<dbReference type="OrthoDB" id="846150at2"/>
<dbReference type="RefSeq" id="WP_106838993.1">
    <property type="nucleotide sequence ID" value="NZ_JBCNIW010000029.1"/>
</dbReference>
<accession>A0A2P7V886</accession>
<keyword evidence="3" id="KW-1185">Reference proteome</keyword>
<dbReference type="Gene3D" id="3.40.710.10">
    <property type="entry name" value="DD-peptidase/beta-lactamase superfamily"/>
    <property type="match status" value="1"/>
</dbReference>
<reference evidence="2 3" key="1">
    <citation type="submission" date="2018-03" db="EMBL/GenBank/DDBJ databases">
        <title>Brevisbacillus phylogenomics.</title>
        <authorList>
            <person name="Dunlap C."/>
        </authorList>
    </citation>
    <scope>NUCLEOTIDE SEQUENCE [LARGE SCALE GENOMIC DNA]</scope>
    <source>
        <strain evidence="2 3">NRRL NRS-1210</strain>
    </source>
</reference>
<proteinExistence type="predicted"/>
<protein>
    <submittedName>
        <fullName evidence="2">Penicillin-binding protein</fullName>
    </submittedName>
</protein>
<evidence type="ECO:0000259" key="1">
    <source>
        <dbReference type="Pfam" id="PF00144"/>
    </source>
</evidence>